<dbReference type="InterPro" id="IPR027398">
    <property type="entry name" value="SecD-TM"/>
</dbReference>
<dbReference type="HAMAP" id="MF_01463_B">
    <property type="entry name" value="SecD_B"/>
    <property type="match status" value="1"/>
</dbReference>
<protein>
    <recommendedName>
        <fullName evidence="9">Protein translocase subunit SecD</fullName>
    </recommendedName>
</protein>
<dbReference type="InterPro" id="IPR022813">
    <property type="entry name" value="SecD/SecF_arch_bac"/>
</dbReference>
<comment type="caution">
    <text evidence="14">The sequence shown here is derived from an EMBL/GenBank/DDBJ whole genome shotgun (WGS) entry which is preliminary data.</text>
</comment>
<dbReference type="InterPro" id="IPR048634">
    <property type="entry name" value="SecD_SecF_C"/>
</dbReference>
<feature type="transmembrane region" description="Helical" evidence="9">
    <location>
        <begin position="502"/>
        <end position="526"/>
    </location>
</feature>
<dbReference type="NCBIfam" id="TIGR01129">
    <property type="entry name" value="secD"/>
    <property type="match status" value="1"/>
</dbReference>
<feature type="transmembrane region" description="Helical" evidence="9">
    <location>
        <begin position="477"/>
        <end position="496"/>
    </location>
</feature>
<evidence type="ECO:0000259" key="11">
    <source>
        <dbReference type="Pfam" id="PF13721"/>
    </source>
</evidence>
<keyword evidence="3 9" id="KW-1003">Cell membrane</keyword>
<dbReference type="Pfam" id="PF13721">
    <property type="entry name" value="SecD-TM1"/>
    <property type="match status" value="1"/>
</dbReference>
<evidence type="ECO:0000256" key="9">
    <source>
        <dbReference type="HAMAP-Rule" id="MF_01463"/>
    </source>
</evidence>
<dbReference type="InterPro" id="IPR055344">
    <property type="entry name" value="SecD_SecF_C_bact"/>
</dbReference>
<dbReference type="EMBL" id="NTJZ01000020">
    <property type="protein sequence ID" value="PDH32209.1"/>
    <property type="molecule type" value="Genomic_DNA"/>
</dbReference>
<feature type="domain" description="SecDF P1 head subdomain" evidence="13">
    <location>
        <begin position="302"/>
        <end position="429"/>
    </location>
</feature>
<dbReference type="GO" id="GO:0065002">
    <property type="term" value="P:intracellular protein transmembrane transport"/>
    <property type="evidence" value="ECO:0007669"/>
    <property type="project" value="UniProtKB-UniRule"/>
</dbReference>
<evidence type="ECO:0000256" key="7">
    <source>
        <dbReference type="ARBA" id="ARBA00023010"/>
    </source>
</evidence>
<comment type="subunit">
    <text evidence="9">Forms a complex with SecF. Part of the essential Sec protein translocation apparatus which comprises SecA, SecYEG and auxiliary proteins SecDF-YajC and YidC.</text>
</comment>
<evidence type="ECO:0000256" key="5">
    <source>
        <dbReference type="ARBA" id="ARBA00022927"/>
    </source>
</evidence>
<evidence type="ECO:0000256" key="3">
    <source>
        <dbReference type="ARBA" id="ARBA00022475"/>
    </source>
</evidence>
<evidence type="ECO:0000256" key="6">
    <source>
        <dbReference type="ARBA" id="ARBA00022989"/>
    </source>
</evidence>
<keyword evidence="2 9" id="KW-0813">Transport</keyword>
<dbReference type="GO" id="GO:0043952">
    <property type="term" value="P:protein transport by the Sec complex"/>
    <property type="evidence" value="ECO:0007669"/>
    <property type="project" value="UniProtKB-UniRule"/>
</dbReference>
<dbReference type="InterPro" id="IPR048631">
    <property type="entry name" value="SecD_1st"/>
</dbReference>
<organism evidence="14 15">
    <name type="scientific">OM182 bacterium MED-G28</name>
    <dbReference type="NCBI Taxonomy" id="1986256"/>
    <lineage>
        <taxon>Bacteria</taxon>
        <taxon>Pseudomonadati</taxon>
        <taxon>Pseudomonadota</taxon>
        <taxon>Gammaproteobacteria</taxon>
        <taxon>OMG group</taxon>
        <taxon>OM182 clade</taxon>
    </lineage>
</organism>
<dbReference type="PANTHER" id="PTHR30081:SF1">
    <property type="entry name" value="PROTEIN TRANSLOCASE SUBUNIT SECD"/>
    <property type="match status" value="1"/>
</dbReference>
<reference evidence="14 15" key="1">
    <citation type="submission" date="2017-08" db="EMBL/GenBank/DDBJ databases">
        <title>Fine stratification of microbial communities through a metagenomic profile of the photic zone.</title>
        <authorList>
            <person name="Haro-Moreno J.M."/>
            <person name="Lopez-Perez M."/>
            <person name="De La Torre J."/>
            <person name="Picazo A."/>
            <person name="Camacho A."/>
            <person name="Rodriguez-Valera F."/>
        </authorList>
    </citation>
    <scope>NUCLEOTIDE SEQUENCE [LARGE SCALE GENOMIC DNA]</scope>
    <source>
        <strain evidence="14">MED-G28</strain>
    </source>
</reference>
<dbReference type="InterPro" id="IPR001036">
    <property type="entry name" value="Acrflvin-R"/>
</dbReference>
<dbReference type="Gene3D" id="3.30.70.3400">
    <property type="match status" value="2"/>
</dbReference>
<gene>
    <name evidence="9 14" type="primary">secD</name>
    <name evidence="14" type="ORF">CNF02_12635</name>
</gene>
<evidence type="ECO:0000256" key="1">
    <source>
        <dbReference type="ARBA" id="ARBA00004651"/>
    </source>
</evidence>
<dbReference type="InterPro" id="IPR022646">
    <property type="entry name" value="SecD/SecF_CS"/>
</dbReference>
<dbReference type="GO" id="GO:0005886">
    <property type="term" value="C:plasma membrane"/>
    <property type="evidence" value="ECO:0007669"/>
    <property type="project" value="UniProtKB-SubCell"/>
</dbReference>
<feature type="transmembrane region" description="Helical" evidence="9">
    <location>
        <begin position="547"/>
        <end position="569"/>
    </location>
</feature>
<dbReference type="PANTHER" id="PTHR30081">
    <property type="entry name" value="PROTEIN-EXPORT MEMBRANE PROTEIN SEC"/>
    <property type="match status" value="1"/>
</dbReference>
<dbReference type="AlphaFoldDB" id="A0A2A5W6U2"/>
<accession>A0A2A5W6U2</accession>
<feature type="transmembrane region" description="Helical" evidence="9">
    <location>
        <begin position="575"/>
        <end position="599"/>
    </location>
</feature>
<dbReference type="InterPro" id="IPR005791">
    <property type="entry name" value="SecD"/>
</dbReference>
<dbReference type="FunFam" id="1.20.1640.10:FF:000004">
    <property type="entry name" value="Protein translocase subunit SecD"/>
    <property type="match status" value="1"/>
</dbReference>
<dbReference type="Pfam" id="PF07549">
    <property type="entry name" value="Sec_GG"/>
    <property type="match status" value="1"/>
</dbReference>
<dbReference type="InterPro" id="IPR054384">
    <property type="entry name" value="SecDF_P1_head"/>
</dbReference>
<keyword evidence="4 9" id="KW-0812">Transmembrane</keyword>
<name>A0A2A5W6U2_9GAMM</name>
<keyword evidence="5 9" id="KW-0653">Protein transport</keyword>
<feature type="domain" description="Protein translocase subunit SecDF P1" evidence="12">
    <location>
        <begin position="230"/>
        <end position="287"/>
    </location>
</feature>
<comment type="caution">
    <text evidence="9">Lacks conserved residue(s) required for the propagation of feature annotation.</text>
</comment>
<dbReference type="Proteomes" id="UP000219329">
    <property type="component" value="Unassembled WGS sequence"/>
</dbReference>
<evidence type="ECO:0000259" key="13">
    <source>
        <dbReference type="Pfam" id="PF22599"/>
    </source>
</evidence>
<evidence type="ECO:0000256" key="8">
    <source>
        <dbReference type="ARBA" id="ARBA00023136"/>
    </source>
</evidence>
<feature type="domain" description="SecD export protein N-terminal TM" evidence="11">
    <location>
        <begin position="2"/>
        <end position="102"/>
    </location>
</feature>
<dbReference type="Pfam" id="PF21760">
    <property type="entry name" value="SecD_1st"/>
    <property type="match status" value="1"/>
</dbReference>
<dbReference type="Gene3D" id="3.30.1360.200">
    <property type="match status" value="1"/>
</dbReference>
<evidence type="ECO:0000256" key="4">
    <source>
        <dbReference type="ARBA" id="ARBA00022692"/>
    </source>
</evidence>
<evidence type="ECO:0000313" key="15">
    <source>
        <dbReference type="Proteomes" id="UP000219329"/>
    </source>
</evidence>
<dbReference type="NCBIfam" id="TIGR00916">
    <property type="entry name" value="2A0604s01"/>
    <property type="match status" value="1"/>
</dbReference>
<comment type="subcellular location">
    <subcellularLocation>
        <location evidence="1 9">Cell membrane</location>
        <topology evidence="1 9">Multi-pass membrane protein</topology>
    </subcellularLocation>
</comment>
<dbReference type="SUPFAM" id="SSF82866">
    <property type="entry name" value="Multidrug efflux transporter AcrB transmembrane domain"/>
    <property type="match status" value="1"/>
</dbReference>
<feature type="domain" description="Protein export membrane protein SecD/SecF C-terminal" evidence="10">
    <location>
        <begin position="431"/>
        <end position="593"/>
    </location>
</feature>
<keyword evidence="8 9" id="KW-0472">Membrane</keyword>
<dbReference type="GO" id="GO:0015450">
    <property type="term" value="F:protein-transporting ATPase activity"/>
    <property type="evidence" value="ECO:0007669"/>
    <property type="project" value="InterPro"/>
</dbReference>
<proteinExistence type="inferred from homology"/>
<comment type="similarity">
    <text evidence="9">Belongs to the SecD/SecF family. SecD subfamily.</text>
</comment>
<dbReference type="PRINTS" id="PR00702">
    <property type="entry name" value="ACRIFLAVINRP"/>
</dbReference>
<evidence type="ECO:0000259" key="12">
    <source>
        <dbReference type="Pfam" id="PF21760"/>
    </source>
</evidence>
<feature type="transmembrane region" description="Helical" evidence="9">
    <location>
        <begin position="450"/>
        <end position="470"/>
    </location>
</feature>
<sequence>MLNQYPAWKNTLILIVVLLGFLYSIPNIYPDDEAIQVSTDSLTLNESDMALITTALEAAQVEFFGEEVSEENILIRLNSVDDQLVAKTAIEDALSDDYIVALNLAPTTPGWLQAIGAGKMNLGLDLQGGVHFLMEVDMDAALGRRMEDNLSNVRSILREERLRTRGTEVIDNNHLEIRFANAEIRSDARSALIDNFPDLQFQTREVGDLFVLDMRTPAEVALQVERDTLQANRTTIMNRVDSLGVAEPTVQQQGADRIVVELPGIQDPAQAIRFLQRIATLEFHLEAEPGASAVSYESYEYDGRLIDVDNEVILQGDRISNVRSTLDQNGLPQVQINLDAQGGNQINRVTRDNVGRMMDILLSETKSRTITTLDEEGNEIEDVEFYEDKRLISHATIITALPRTFVITGLNAREANDLSELIRSGSLAAPMTIVEQSVIGPTMGRENLEAGFNGVLVASVLVLVFMLFYYRVFGVAANAALIMNILLIFAVMSSVIPATLTLPGIVGIVLTVGMAVDANVLIFTRIREELSNGMSPQQAIDAGYDRAFTTILDANLTTFLVALVLFTIGTGPVKGFAVTLMIGIMTSMFTAIVGTRALVNLIYGGRSVQKISIGKYRMPDKSVIKAT</sequence>
<dbReference type="Pfam" id="PF22599">
    <property type="entry name" value="SecDF_P1_head"/>
    <property type="match status" value="1"/>
</dbReference>
<evidence type="ECO:0000259" key="10">
    <source>
        <dbReference type="Pfam" id="PF02355"/>
    </source>
</evidence>
<keyword evidence="7 9" id="KW-0811">Translocation</keyword>
<dbReference type="Gene3D" id="1.20.1640.10">
    <property type="entry name" value="Multidrug efflux transporter AcrB transmembrane domain"/>
    <property type="match status" value="1"/>
</dbReference>
<dbReference type="Pfam" id="PF02355">
    <property type="entry name" value="SecD_SecF_C"/>
    <property type="match status" value="1"/>
</dbReference>
<keyword evidence="6 9" id="KW-1133">Transmembrane helix</keyword>
<dbReference type="GO" id="GO:0006605">
    <property type="term" value="P:protein targeting"/>
    <property type="evidence" value="ECO:0007669"/>
    <property type="project" value="UniProtKB-UniRule"/>
</dbReference>
<comment type="function">
    <text evidence="9">Part of the Sec protein translocase complex. Interacts with the SecYEG preprotein conducting channel. SecDF uses the proton motive force (PMF) to complete protein translocation after the ATP-dependent function of SecA.</text>
</comment>
<evidence type="ECO:0000313" key="14">
    <source>
        <dbReference type="EMBL" id="PDH32209.1"/>
    </source>
</evidence>
<evidence type="ECO:0000256" key="2">
    <source>
        <dbReference type="ARBA" id="ARBA00022448"/>
    </source>
</evidence>